<comment type="caution">
    <text evidence="3">The sequence shown here is derived from an EMBL/GenBank/DDBJ whole genome shotgun (WGS) entry which is preliminary data.</text>
</comment>
<dbReference type="RefSeq" id="WP_098640577.1">
    <property type="nucleotide sequence ID" value="NZ_NVCO01000039.1"/>
</dbReference>
<sequence length="80" mass="9034">MKEGVHHEKIYLLAFISILLGAICMVSYFMMGSSIEVNGKITEPLFLIPLSILLVFSGIVTLLLMVEQVHHFQISILQHH</sequence>
<evidence type="ECO:0000313" key="4">
    <source>
        <dbReference type="Proteomes" id="UP000226106"/>
    </source>
</evidence>
<evidence type="ECO:0000313" key="3">
    <source>
        <dbReference type="EMBL" id="PFT45879.1"/>
    </source>
</evidence>
<dbReference type="InterPro" id="IPR025016">
    <property type="entry name" value="DUF3955"/>
</dbReference>
<keyword evidence="1" id="KW-1133">Transmembrane helix</keyword>
<proteinExistence type="predicted"/>
<dbReference type="EMBL" id="NVCO01000039">
    <property type="protein sequence ID" value="PFT45879.1"/>
    <property type="molecule type" value="Genomic_DNA"/>
</dbReference>
<gene>
    <name evidence="3" type="ORF">COK72_13960</name>
</gene>
<feature type="transmembrane region" description="Helical" evidence="1">
    <location>
        <begin position="46"/>
        <end position="66"/>
    </location>
</feature>
<accession>A0A9X7AMV8</accession>
<organism evidence="3 4">
    <name type="scientific">Bacillus thuringiensis</name>
    <dbReference type="NCBI Taxonomy" id="1428"/>
    <lineage>
        <taxon>Bacteria</taxon>
        <taxon>Bacillati</taxon>
        <taxon>Bacillota</taxon>
        <taxon>Bacilli</taxon>
        <taxon>Bacillales</taxon>
        <taxon>Bacillaceae</taxon>
        <taxon>Bacillus</taxon>
        <taxon>Bacillus cereus group</taxon>
    </lineage>
</organism>
<reference evidence="3 4" key="1">
    <citation type="submission" date="2017-09" db="EMBL/GenBank/DDBJ databases">
        <title>Large-scale bioinformatics analysis of Bacillus genomes uncovers conserved roles of natural products in bacterial physiology.</title>
        <authorList>
            <consortium name="Agbiome Team Llc"/>
            <person name="Bleich R.M."/>
            <person name="Grubbs K.J."/>
            <person name="Santa Maria K.C."/>
            <person name="Allen S.E."/>
            <person name="Farag S."/>
            <person name="Shank E.A."/>
            <person name="Bowers A."/>
        </authorList>
    </citation>
    <scope>NUCLEOTIDE SEQUENCE [LARGE SCALE GENOMIC DNA]</scope>
    <source>
        <strain evidence="3 4">AFS065400</strain>
    </source>
</reference>
<feature type="transmembrane region" description="Helical" evidence="1">
    <location>
        <begin position="12"/>
        <end position="31"/>
    </location>
</feature>
<protein>
    <submittedName>
        <fullName evidence="3">Group-specific protein</fullName>
    </submittedName>
</protein>
<dbReference type="AlphaFoldDB" id="A0A9X7AMV8"/>
<keyword evidence="1" id="KW-0472">Membrane</keyword>
<keyword evidence="1" id="KW-0812">Transmembrane</keyword>
<dbReference type="Proteomes" id="UP000226106">
    <property type="component" value="Unassembled WGS sequence"/>
</dbReference>
<feature type="domain" description="DUF3955" evidence="2">
    <location>
        <begin position="11"/>
        <end position="63"/>
    </location>
</feature>
<evidence type="ECO:0000259" key="2">
    <source>
        <dbReference type="Pfam" id="PF13127"/>
    </source>
</evidence>
<dbReference type="Pfam" id="PF13127">
    <property type="entry name" value="DUF3955"/>
    <property type="match status" value="1"/>
</dbReference>
<name>A0A9X7AMV8_BACTU</name>
<evidence type="ECO:0000256" key="1">
    <source>
        <dbReference type="SAM" id="Phobius"/>
    </source>
</evidence>